<accession>A0A975F829</accession>
<keyword evidence="2" id="KW-0067">ATP-binding</keyword>
<dbReference type="SUPFAM" id="SSF52540">
    <property type="entry name" value="P-loop containing nucleoside triphosphate hydrolases"/>
    <property type="match status" value="1"/>
</dbReference>
<proteinExistence type="predicted"/>
<dbReference type="InterPro" id="IPR027417">
    <property type="entry name" value="P-loop_NTPase"/>
</dbReference>
<dbReference type="PANTHER" id="PTHR34825">
    <property type="entry name" value="CONSERVED PROTEIN, WITH A WEAK D-GALACTARATE DEHYDRATASE/ALTRONATE HYDROLASE DOMAIN"/>
    <property type="match status" value="1"/>
</dbReference>
<dbReference type="AlphaFoldDB" id="A0A975F829"/>
<organism evidence="2 3">
    <name type="scientific">Thiothrix unzii</name>
    <dbReference type="NCBI Taxonomy" id="111769"/>
    <lineage>
        <taxon>Bacteria</taxon>
        <taxon>Pseudomonadati</taxon>
        <taxon>Pseudomonadota</taxon>
        <taxon>Gammaproteobacteria</taxon>
        <taxon>Thiotrichales</taxon>
        <taxon>Thiotrichaceae</taxon>
        <taxon>Thiothrix</taxon>
    </lineage>
</organism>
<dbReference type="Proteomes" id="UP000672009">
    <property type="component" value="Chromosome"/>
</dbReference>
<evidence type="ECO:0000259" key="1">
    <source>
        <dbReference type="Pfam" id="PF09820"/>
    </source>
</evidence>
<dbReference type="RefSeq" id="WP_210217713.1">
    <property type="nucleotide sequence ID" value="NZ_CP072793.1"/>
</dbReference>
<reference evidence="2" key="1">
    <citation type="submission" date="2021-04" db="EMBL/GenBank/DDBJ databases">
        <title>Genomics, taxonomy and metabolism of representatives of sulfur bacteria of the genus Thiothrix: Thiothrix fructosivorans QT, Thiothrix unzii A1T and three new species, Thiothrix subterranea sp. nov., Thiothrix litoralis sp. nov. and 'Candidatus Thiothrix anitrata' sp. nov.</title>
        <authorList>
            <person name="Ravin N.V."/>
            <person name="Smolyakov D."/>
            <person name="Rudenko T.S."/>
            <person name="Mardanov A.V."/>
            <person name="Beletsky A.V."/>
            <person name="Markov N.D."/>
            <person name="Fomenkov A.I."/>
            <person name="Roberts R.J."/>
            <person name="Karnachuk O.V."/>
            <person name="Novikov A."/>
            <person name="Grabovich M.Y."/>
        </authorList>
    </citation>
    <scope>NUCLEOTIDE SEQUENCE</scope>
    <source>
        <strain evidence="2">A1</strain>
    </source>
</reference>
<dbReference type="InterPro" id="IPR012547">
    <property type="entry name" value="PDDEXK_9"/>
</dbReference>
<protein>
    <submittedName>
        <fullName evidence="2">ATP-binding protein</fullName>
    </submittedName>
</protein>
<dbReference type="KEGG" id="tun:J9260_10370"/>
<feature type="domain" description="AAA-ATPase-like" evidence="1">
    <location>
        <begin position="6"/>
        <end position="201"/>
    </location>
</feature>
<dbReference type="Gene3D" id="3.40.50.300">
    <property type="entry name" value="P-loop containing nucleotide triphosphate hydrolases"/>
    <property type="match status" value="1"/>
</dbReference>
<gene>
    <name evidence="2" type="ORF">J9260_10370</name>
</gene>
<dbReference type="Pfam" id="PF08011">
    <property type="entry name" value="PDDEXK_9"/>
    <property type="match status" value="1"/>
</dbReference>
<dbReference type="EMBL" id="CP072793">
    <property type="protein sequence ID" value="QTR52155.1"/>
    <property type="molecule type" value="Genomic_DNA"/>
</dbReference>
<sequence>MLQRLPVGIQTFSELRSRDCLYVDKTEAIHQLITMGKYFFLSRPRRFGKSLLLSTIKEIYQGNRALFDGLWVADRWDWAKVHPVIHLSFASMGYRDLGLDAAIRLQLQSIANNYGIHSDNSGGIARIFAELLEKLAAKHGKVVLLIDEYDKPLIDYLDDIPLAKTNQQVMKTFYSVLKDSDPHLEFLLITGVSKFSRVSIFSDLNNLADLTMHRRFATLTGYTQQELEHYFAPYMPELEQYCQLSRAELLEKIRYWYNGYTWDLQTSLYNPFSVLNLFANGDFRNFWFESGTPTFLPKLMHRDKVYRLDKFKVDELMLGNYDLETLQLIPVMFQTGYLTLQSKDKRGMYWLDYPNREVRNAMLIFLMAEWAHVEPAYTTPMVVQLSDAFDDNDMPALIEVIKTMFKKIPYQIFIKDREAYYHSLIYLTFFYLGQYAEAEVNENNGRVDCVVKTATHIYILEFKLDKTAQVAMEQIKSRDYAGAFRDDQRPKVLVGINFSSELKSVDDWGDCKLNCVTAI</sequence>
<evidence type="ECO:0000313" key="2">
    <source>
        <dbReference type="EMBL" id="QTR52155.1"/>
    </source>
</evidence>
<name>A0A975F829_9GAMM</name>
<dbReference type="GO" id="GO:0005524">
    <property type="term" value="F:ATP binding"/>
    <property type="evidence" value="ECO:0007669"/>
    <property type="project" value="UniProtKB-KW"/>
</dbReference>
<keyword evidence="3" id="KW-1185">Reference proteome</keyword>
<keyword evidence="2" id="KW-0547">Nucleotide-binding</keyword>
<dbReference type="InterPro" id="IPR018631">
    <property type="entry name" value="AAA-ATPase-like_dom"/>
</dbReference>
<dbReference type="PANTHER" id="PTHR34825:SF1">
    <property type="entry name" value="AAA-ATPASE-LIKE DOMAIN-CONTAINING PROTEIN"/>
    <property type="match status" value="1"/>
</dbReference>
<evidence type="ECO:0000313" key="3">
    <source>
        <dbReference type="Proteomes" id="UP000672009"/>
    </source>
</evidence>
<dbReference type="Pfam" id="PF09820">
    <property type="entry name" value="AAA-ATPase_like"/>
    <property type="match status" value="1"/>
</dbReference>